<name>A0A2G5DXP7_AQUCA</name>
<dbReference type="FunCoup" id="A0A2G5DXP7">
    <property type="interactions" value="20"/>
</dbReference>
<dbReference type="InterPro" id="IPR017853">
    <property type="entry name" value="GH"/>
</dbReference>
<dbReference type="Pfam" id="PF00332">
    <property type="entry name" value="Glyco_hydro_17"/>
    <property type="match status" value="1"/>
</dbReference>
<dbReference type="STRING" id="218851.A0A2G5DXP7"/>
<gene>
    <name evidence="7" type="ORF">AQUCO_01400706v1</name>
</gene>
<dbReference type="EMBL" id="KZ305031">
    <property type="protein sequence ID" value="PIA48290.1"/>
    <property type="molecule type" value="Genomic_DNA"/>
</dbReference>
<evidence type="ECO:0008006" key="9">
    <source>
        <dbReference type="Google" id="ProtNLM"/>
    </source>
</evidence>
<dbReference type="Proteomes" id="UP000230069">
    <property type="component" value="Unassembled WGS sequence"/>
</dbReference>
<sequence>MASLVLLLGLLLVGLTTTGAQTIGVCYGRDANNLPPPAQVVALYRSRNIGRMRIYDPNQEVLQALRGSNIELMLGVPNPELQSLATDASAATRWVQTNVRNYWPDVRIRYIAVGNEVSPVNGNAQYVSFVLPAMQNIYNAIASAGLQGQVRVSTAIDTGVIGESFPPSIGAFRGDVRFFLDPIIGFLVNTGAPLLVNVYPYFSYISTQNMRLSYALFTNPTIEFTDNGNNLPYQNLFDAILDGVYGALEKAGGANLEIVVSESGWPSAANTAATIDNARIYNQNLIQHVRSGSPRRPGRPIETYLFAMFNENLKNPEYERNFGLFFPNQQPVYAINFAAQASEM</sequence>
<dbReference type="PROSITE" id="PS00587">
    <property type="entry name" value="GLYCOSYL_HYDROL_F17"/>
    <property type="match status" value="1"/>
</dbReference>
<feature type="signal peptide" evidence="6">
    <location>
        <begin position="1"/>
        <end position="20"/>
    </location>
</feature>
<evidence type="ECO:0000256" key="5">
    <source>
        <dbReference type="RuleBase" id="RU004336"/>
    </source>
</evidence>
<evidence type="ECO:0000256" key="6">
    <source>
        <dbReference type="SAM" id="SignalP"/>
    </source>
</evidence>
<dbReference type="AlphaFoldDB" id="A0A2G5DXP7"/>
<dbReference type="PANTHER" id="PTHR32227">
    <property type="entry name" value="GLUCAN ENDO-1,3-BETA-GLUCOSIDASE BG1-RELATED-RELATED"/>
    <property type="match status" value="1"/>
</dbReference>
<comment type="similarity">
    <text evidence="1 4">Belongs to the glycosyl hydrolase 17 family.</text>
</comment>
<accession>A0A2G5DXP7</accession>
<evidence type="ECO:0000313" key="8">
    <source>
        <dbReference type="Proteomes" id="UP000230069"/>
    </source>
</evidence>
<keyword evidence="6" id="KW-0732">Signal</keyword>
<reference evidence="7 8" key="1">
    <citation type="submission" date="2017-09" db="EMBL/GenBank/DDBJ databases">
        <title>WGS assembly of Aquilegia coerulea Goldsmith.</title>
        <authorList>
            <person name="Hodges S."/>
            <person name="Kramer E."/>
            <person name="Nordborg M."/>
            <person name="Tomkins J."/>
            <person name="Borevitz J."/>
            <person name="Derieg N."/>
            <person name="Yan J."/>
            <person name="Mihaltcheva S."/>
            <person name="Hayes R.D."/>
            <person name="Rokhsar D."/>
        </authorList>
    </citation>
    <scope>NUCLEOTIDE SEQUENCE [LARGE SCALE GENOMIC DNA]</scope>
    <source>
        <strain evidence="8">cv. Goldsmith</strain>
    </source>
</reference>
<dbReference type="OrthoDB" id="941679at2759"/>
<keyword evidence="2 5" id="KW-0378">Hydrolase</keyword>
<evidence type="ECO:0000313" key="7">
    <source>
        <dbReference type="EMBL" id="PIA48290.1"/>
    </source>
</evidence>
<dbReference type="InterPro" id="IPR044965">
    <property type="entry name" value="Glyco_hydro_17_plant"/>
</dbReference>
<evidence type="ECO:0000256" key="4">
    <source>
        <dbReference type="RuleBase" id="RU004335"/>
    </source>
</evidence>
<dbReference type="FunFam" id="3.20.20.80:FF:000010">
    <property type="entry name" value="glucan endo-1,3-beta-glucosidase, basic"/>
    <property type="match status" value="1"/>
</dbReference>
<feature type="chain" id="PRO_5013639992" description="Glucan endo-1,3-beta-D-glucosidase" evidence="6">
    <location>
        <begin position="21"/>
        <end position="344"/>
    </location>
</feature>
<keyword evidence="3 5" id="KW-0326">Glycosidase</keyword>
<proteinExistence type="inferred from homology"/>
<evidence type="ECO:0000256" key="2">
    <source>
        <dbReference type="ARBA" id="ARBA00022801"/>
    </source>
</evidence>
<protein>
    <recommendedName>
        <fullName evidence="9">Glucan endo-1,3-beta-D-glucosidase</fullName>
    </recommendedName>
</protein>
<keyword evidence="8" id="KW-1185">Reference proteome</keyword>
<evidence type="ECO:0000256" key="1">
    <source>
        <dbReference type="ARBA" id="ARBA00008773"/>
    </source>
</evidence>
<organism evidence="7 8">
    <name type="scientific">Aquilegia coerulea</name>
    <name type="common">Rocky mountain columbine</name>
    <dbReference type="NCBI Taxonomy" id="218851"/>
    <lineage>
        <taxon>Eukaryota</taxon>
        <taxon>Viridiplantae</taxon>
        <taxon>Streptophyta</taxon>
        <taxon>Embryophyta</taxon>
        <taxon>Tracheophyta</taxon>
        <taxon>Spermatophyta</taxon>
        <taxon>Magnoliopsida</taxon>
        <taxon>Ranunculales</taxon>
        <taxon>Ranunculaceae</taxon>
        <taxon>Thalictroideae</taxon>
        <taxon>Aquilegia</taxon>
    </lineage>
</organism>
<dbReference type="InParanoid" id="A0A2G5DXP7"/>
<dbReference type="Gene3D" id="3.20.20.80">
    <property type="entry name" value="Glycosidases"/>
    <property type="match status" value="1"/>
</dbReference>
<dbReference type="SUPFAM" id="SSF51445">
    <property type="entry name" value="(Trans)glycosidases"/>
    <property type="match status" value="1"/>
</dbReference>
<evidence type="ECO:0000256" key="3">
    <source>
        <dbReference type="ARBA" id="ARBA00023295"/>
    </source>
</evidence>
<dbReference type="GO" id="GO:0005975">
    <property type="term" value="P:carbohydrate metabolic process"/>
    <property type="evidence" value="ECO:0007669"/>
    <property type="project" value="InterPro"/>
</dbReference>
<dbReference type="GO" id="GO:0004553">
    <property type="term" value="F:hydrolase activity, hydrolyzing O-glycosyl compounds"/>
    <property type="evidence" value="ECO:0007669"/>
    <property type="project" value="InterPro"/>
</dbReference>
<dbReference type="InterPro" id="IPR000490">
    <property type="entry name" value="Glyco_hydro_17"/>
</dbReference>